<proteinExistence type="predicted"/>
<dbReference type="Pfam" id="PF14615">
    <property type="entry name" value="Rsa3"/>
    <property type="match status" value="1"/>
</dbReference>
<dbReference type="AlphaFoldDB" id="A0AB34JDF9"/>
<dbReference type="EMBL" id="JBGBPQ010000009">
    <property type="protein sequence ID" value="KAL1520005.1"/>
    <property type="molecule type" value="Genomic_DNA"/>
</dbReference>
<feature type="compositionally biased region" description="Acidic residues" evidence="1">
    <location>
        <begin position="328"/>
        <end position="341"/>
    </location>
</feature>
<accession>A0AB34JDF9</accession>
<feature type="region of interest" description="Disordered" evidence="1">
    <location>
        <begin position="326"/>
        <end position="377"/>
    </location>
</feature>
<feature type="region of interest" description="Disordered" evidence="1">
    <location>
        <begin position="50"/>
        <end position="114"/>
    </location>
</feature>
<feature type="domain" description="Ribosome-assembly protein 3 C-terminal" evidence="2">
    <location>
        <begin position="233"/>
        <end position="277"/>
    </location>
</feature>
<evidence type="ECO:0000259" key="2">
    <source>
        <dbReference type="Pfam" id="PF14615"/>
    </source>
</evidence>
<organism evidence="3 4">
    <name type="scientific">Prymnesium parvum</name>
    <name type="common">Toxic golden alga</name>
    <dbReference type="NCBI Taxonomy" id="97485"/>
    <lineage>
        <taxon>Eukaryota</taxon>
        <taxon>Haptista</taxon>
        <taxon>Haptophyta</taxon>
        <taxon>Prymnesiophyceae</taxon>
        <taxon>Prymnesiales</taxon>
        <taxon>Prymnesiaceae</taxon>
        <taxon>Prymnesium</taxon>
    </lineage>
</organism>
<evidence type="ECO:0000313" key="4">
    <source>
        <dbReference type="Proteomes" id="UP001515480"/>
    </source>
</evidence>
<keyword evidence="4" id="KW-1185">Reference proteome</keyword>
<feature type="region of interest" description="Disordered" evidence="1">
    <location>
        <begin position="178"/>
        <end position="229"/>
    </location>
</feature>
<gene>
    <name evidence="3" type="ORF">AB1Y20_023486</name>
</gene>
<feature type="compositionally biased region" description="Acidic residues" evidence="1">
    <location>
        <begin position="200"/>
        <end position="209"/>
    </location>
</feature>
<dbReference type="Proteomes" id="UP001515480">
    <property type="component" value="Unassembled WGS sequence"/>
</dbReference>
<evidence type="ECO:0000256" key="1">
    <source>
        <dbReference type="SAM" id="MobiDB-lite"/>
    </source>
</evidence>
<feature type="compositionally biased region" description="Low complexity" evidence="1">
    <location>
        <begin position="50"/>
        <end position="69"/>
    </location>
</feature>
<feature type="compositionally biased region" description="Low complexity" evidence="1">
    <location>
        <begin position="102"/>
        <end position="114"/>
    </location>
</feature>
<sequence>MAPKRLRPSDAPPGWAPVLHAFRELDARLTAAPDRPAPLRRALAASLQLHRDLSAAAHHQPQSAAGSRAPTPPHAAPPRPTPPHAGPLRSTPPKVPPRPLNPTCTPRRTPLAAPRAAEARAHRFCLEAVGPPEAHPEGWLRGELAHAPLYERVLATNQAATLHFLDALAAVDRSGAGDEAEWSGWGEHLPHGRPSLLDSADGEEVSDAEEAVHAADDSPAGGAADDGEERERFRELYMEILTEAVPDELEKLRQDHMDPRELAVLVDALEFGAETFDGPQRKLATQSYAGPHCWFTSQGGVEWPSSFTSQPRIPPKILQHSRLHGGLLDEDSDDNSADETTSEVPLVAAVRANRKMKIAQPQAKSKHQGAVGNEQAE</sequence>
<comment type="caution">
    <text evidence="3">The sequence shown here is derived from an EMBL/GenBank/DDBJ whole genome shotgun (WGS) entry which is preliminary data.</text>
</comment>
<evidence type="ECO:0000313" key="3">
    <source>
        <dbReference type="EMBL" id="KAL1520005.1"/>
    </source>
</evidence>
<protein>
    <recommendedName>
        <fullName evidence="2">Ribosome-assembly protein 3 C-terminal domain-containing protein</fullName>
    </recommendedName>
</protein>
<dbReference type="InterPro" id="IPR028217">
    <property type="entry name" value="Rsa3_C"/>
</dbReference>
<feature type="compositionally biased region" description="Pro residues" evidence="1">
    <location>
        <begin position="70"/>
        <end position="85"/>
    </location>
</feature>
<reference evidence="3 4" key="1">
    <citation type="journal article" date="2024" name="Science">
        <title>Giant polyketide synthase enzymes in the biosynthesis of giant marine polyether toxins.</title>
        <authorList>
            <person name="Fallon T.R."/>
            <person name="Shende V.V."/>
            <person name="Wierzbicki I.H."/>
            <person name="Pendleton A.L."/>
            <person name="Watervoot N.F."/>
            <person name="Auber R.P."/>
            <person name="Gonzalez D.J."/>
            <person name="Wisecaver J.H."/>
            <person name="Moore B.S."/>
        </authorList>
    </citation>
    <scope>NUCLEOTIDE SEQUENCE [LARGE SCALE GENOMIC DNA]</scope>
    <source>
        <strain evidence="3 4">12B1</strain>
    </source>
</reference>
<name>A0AB34JDF9_PRYPA</name>